<feature type="compositionally biased region" description="Basic residues" evidence="1">
    <location>
        <begin position="1"/>
        <end position="11"/>
    </location>
</feature>
<protein>
    <submittedName>
        <fullName evidence="2">9670_t:CDS:1</fullName>
    </submittedName>
</protein>
<evidence type="ECO:0000256" key="1">
    <source>
        <dbReference type="SAM" id="MobiDB-lite"/>
    </source>
</evidence>
<comment type="caution">
    <text evidence="2">The sequence shown here is derived from an EMBL/GenBank/DDBJ whole genome shotgun (WGS) entry which is preliminary data.</text>
</comment>
<feature type="region of interest" description="Disordered" evidence="1">
    <location>
        <begin position="1"/>
        <end position="38"/>
    </location>
</feature>
<evidence type="ECO:0000313" key="2">
    <source>
        <dbReference type="EMBL" id="CAI2170925.1"/>
    </source>
</evidence>
<proteinExistence type="predicted"/>
<keyword evidence="3" id="KW-1185">Reference proteome</keyword>
<gene>
    <name evidence="2" type="ORF">FWILDA_LOCUS4824</name>
</gene>
<organism evidence="2 3">
    <name type="scientific">Funneliformis geosporum</name>
    <dbReference type="NCBI Taxonomy" id="1117311"/>
    <lineage>
        <taxon>Eukaryota</taxon>
        <taxon>Fungi</taxon>
        <taxon>Fungi incertae sedis</taxon>
        <taxon>Mucoromycota</taxon>
        <taxon>Glomeromycotina</taxon>
        <taxon>Glomeromycetes</taxon>
        <taxon>Glomerales</taxon>
        <taxon>Glomeraceae</taxon>
        <taxon>Funneliformis</taxon>
    </lineage>
</organism>
<feature type="non-terminal residue" evidence="2">
    <location>
        <position position="1"/>
    </location>
</feature>
<dbReference type="AlphaFoldDB" id="A0A9W4SJ38"/>
<name>A0A9W4SJ38_9GLOM</name>
<dbReference type="EMBL" id="CAMKVN010000757">
    <property type="protein sequence ID" value="CAI2170925.1"/>
    <property type="molecule type" value="Genomic_DNA"/>
</dbReference>
<accession>A0A9W4SJ38</accession>
<reference evidence="2" key="1">
    <citation type="submission" date="2022-08" db="EMBL/GenBank/DDBJ databases">
        <authorList>
            <person name="Kallberg Y."/>
            <person name="Tangrot J."/>
            <person name="Rosling A."/>
        </authorList>
    </citation>
    <scope>NUCLEOTIDE SEQUENCE</scope>
    <source>
        <strain evidence="2">Wild A</strain>
    </source>
</reference>
<evidence type="ECO:0000313" key="3">
    <source>
        <dbReference type="Proteomes" id="UP001153678"/>
    </source>
</evidence>
<feature type="compositionally biased region" description="Polar residues" evidence="1">
    <location>
        <begin position="26"/>
        <end position="38"/>
    </location>
</feature>
<sequence length="60" mass="6917">KQSKKKSKSYKSVKQTNKTDIKKPVFNSSNTKQSEQSTFENTIRKIIQSELKLIFPALIT</sequence>
<dbReference type="Proteomes" id="UP001153678">
    <property type="component" value="Unassembled WGS sequence"/>
</dbReference>